<feature type="non-terminal residue" evidence="1">
    <location>
        <position position="113"/>
    </location>
</feature>
<evidence type="ECO:0000313" key="1">
    <source>
        <dbReference type="EMBL" id="SVA58237.1"/>
    </source>
</evidence>
<accession>A0A381X234</accession>
<name>A0A381X234_9ZZZZ</name>
<gene>
    <name evidence="1" type="ORF">METZ01_LOCUS111091</name>
</gene>
<proteinExistence type="predicted"/>
<dbReference type="AlphaFoldDB" id="A0A381X234"/>
<reference evidence="1" key="1">
    <citation type="submission" date="2018-05" db="EMBL/GenBank/DDBJ databases">
        <authorList>
            <person name="Lanie J.A."/>
            <person name="Ng W.-L."/>
            <person name="Kazmierczak K.M."/>
            <person name="Andrzejewski T.M."/>
            <person name="Davidsen T.M."/>
            <person name="Wayne K.J."/>
            <person name="Tettelin H."/>
            <person name="Glass J.I."/>
            <person name="Rusch D."/>
            <person name="Podicherti R."/>
            <person name="Tsui H.-C.T."/>
            <person name="Winkler M.E."/>
        </authorList>
    </citation>
    <scope>NUCLEOTIDE SEQUENCE</scope>
</reference>
<sequence>MGDDEQQPPMSALCLDVTLPCEVRYLPVLNRLAEQAVDYTGYDNMVRAEMLRVVEAAVRRVLDSEAYQKVGLRLATTDSDMLIRIRCFHAATVERSMSIEQLLSKADADETPL</sequence>
<dbReference type="EMBL" id="UINC01013486">
    <property type="protein sequence ID" value="SVA58237.1"/>
    <property type="molecule type" value="Genomic_DNA"/>
</dbReference>
<protein>
    <recommendedName>
        <fullName evidence="2">Histidine kinase/HSP90-like ATPase domain-containing protein</fullName>
    </recommendedName>
</protein>
<organism evidence="1">
    <name type="scientific">marine metagenome</name>
    <dbReference type="NCBI Taxonomy" id="408172"/>
    <lineage>
        <taxon>unclassified sequences</taxon>
        <taxon>metagenomes</taxon>
        <taxon>ecological metagenomes</taxon>
    </lineage>
</organism>
<evidence type="ECO:0008006" key="2">
    <source>
        <dbReference type="Google" id="ProtNLM"/>
    </source>
</evidence>